<name>A0ACB9WHB0_CHAAC</name>
<accession>A0ACB9WHB0</accession>
<sequence>LFGLKDIIIPGNCSSPYDLNLNADHDWPVYVNPGILLFLYVTVATVLKTGYHGTSNQVKEEQQQEKTEEEGMVELRSWNQPKDNYEDDTQLMLLSTGSESSRGGTLAEESPADLGVSAPPSGPQQTESPFFLLGKVVMQQSYVCALIAMMVWSITYHSWLTFVLLLWACLIWMLRARRHAATLCSPFILLYGLALCCLQYIWAMELQPELPTTVGTMSLRQLGLDRAQYPCLRLGAMKHTPVTLTFWLLVRQSVKENFSRKRKMTTPLQEVTTGEEGSSNESVLKVLGGMVMSCYAKYWIYVCGGMFIMVSFAGKLVGYKIIYMLLFLLCLCLYQVYYSLWRRLLKIFWWLVVAYTMLVLISIYTYQFEDFPGYWRNFTGFTEEQLAAVGLETFALSELFSSILIPGFFLLACILQLHYFHKPFMRITDLEHITPIHKKKSVERTEQTDFEEEELVTNMEEESEDEVELTPSKWGLVMDRILVLSRRFSDNLTKVQVFIWRILELHIFKTVAFFSVWVSLEEPSVMNLVLVVLWSLAMPFSRFGPMASCLSTAWVCVIIMCKMLYQLSVVNPAEYSSNCSLPLSNETNLLPEEMMNSSLYKNPVDPAKWFGIRKDVTVLGYSKNHLIVLMLLVFEATVYRHQAHHYRQLQRSPPTVPALFPSATRDTLDQGILPCLKYLINYTFYKFGLEICFLMTVNVIGQRMNFLVIIHGCWLVAILVRRRRAAMARIWPKYCLFLSIFMIYQYLLYYPWRWNTPVLINSALIKWIHLPDFYTVPNSKNLIADFVLAVLRLSSGRCLSVRPRRTGLVLAGENTDNPDPMEGRLFNPAPTSSTAGSYLDMAKCCLWCSSPGATRISVFGLGYLLACFFFLLFGSRLLVKSSRTRLALWDCLIMYNVAILACVFVFEMQKSFCWVIQLFSLGVKKAVSDKTCSLPVEEAGVIWDSICFLCLLLQRRVFLSFYFLHVTAELQASAKQAFRGFELFRASIVKNIKFHQQVERKSLSQLKRSMQRIRSKQQKYKGGHKTSEDSTESHTAEAKRGKRASRKKKWHQPWMDHASVLHSGEYYLFESDSEDEEESEEQKPQKQTASQLAYKAWVSSVKTALRERQRNQRQLKRVERKEKEREGRVDSQQEAFTAIGCGDSHGEMVQRILDILRFLLAIVLAMLDGLTQWLNLLTKQYRETSTVLCNERYFIIHKIQQHNATADSTEEQLSQDSESPTLETCLDESDPDFPRYRPGLNSSGDLLTPDPPSSSTELMPVESKQQNRHSRTASELLGDRPFFIEELEQSRDFYHTQSRLLQLPLRPLPPAGCQL</sequence>
<reference evidence="1" key="1">
    <citation type="submission" date="2022-05" db="EMBL/GenBank/DDBJ databases">
        <title>Chromosome-level genome of Chaenocephalus aceratus.</title>
        <authorList>
            <person name="Park H."/>
        </authorList>
    </citation>
    <scope>NUCLEOTIDE SEQUENCE</scope>
    <source>
        <strain evidence="1">KU_202001</strain>
    </source>
</reference>
<protein>
    <submittedName>
        <fullName evidence="1">Uncharacterized protein</fullName>
    </submittedName>
</protein>
<comment type="caution">
    <text evidence="1">The sequence shown here is derived from an EMBL/GenBank/DDBJ whole genome shotgun (WGS) entry which is preliminary data.</text>
</comment>
<evidence type="ECO:0000313" key="2">
    <source>
        <dbReference type="Proteomes" id="UP001057452"/>
    </source>
</evidence>
<dbReference type="EMBL" id="CM043806">
    <property type="protein sequence ID" value="KAI4812581.1"/>
    <property type="molecule type" value="Genomic_DNA"/>
</dbReference>
<organism evidence="1 2">
    <name type="scientific">Chaenocephalus aceratus</name>
    <name type="common">Blackfin icefish</name>
    <name type="synonym">Chaenichthys aceratus</name>
    <dbReference type="NCBI Taxonomy" id="36190"/>
    <lineage>
        <taxon>Eukaryota</taxon>
        <taxon>Metazoa</taxon>
        <taxon>Chordata</taxon>
        <taxon>Craniata</taxon>
        <taxon>Vertebrata</taxon>
        <taxon>Euteleostomi</taxon>
        <taxon>Actinopterygii</taxon>
        <taxon>Neopterygii</taxon>
        <taxon>Teleostei</taxon>
        <taxon>Neoteleostei</taxon>
        <taxon>Acanthomorphata</taxon>
        <taxon>Eupercaria</taxon>
        <taxon>Perciformes</taxon>
        <taxon>Notothenioidei</taxon>
        <taxon>Channichthyidae</taxon>
        <taxon>Chaenocephalus</taxon>
    </lineage>
</organism>
<evidence type="ECO:0000313" key="1">
    <source>
        <dbReference type="EMBL" id="KAI4812581.1"/>
    </source>
</evidence>
<dbReference type="Proteomes" id="UP001057452">
    <property type="component" value="Chromosome 22"/>
</dbReference>
<keyword evidence="2" id="KW-1185">Reference proteome</keyword>
<gene>
    <name evidence="1" type="ORF">KUCAC02_023956</name>
</gene>
<feature type="non-terminal residue" evidence="1">
    <location>
        <position position="1"/>
    </location>
</feature>
<proteinExistence type="predicted"/>